<proteinExistence type="predicted"/>
<protein>
    <submittedName>
        <fullName evidence="1">Uncharacterized protein</fullName>
    </submittedName>
</protein>
<evidence type="ECO:0000313" key="2">
    <source>
        <dbReference type="Proteomes" id="UP001209878"/>
    </source>
</evidence>
<organism evidence="1 2">
    <name type="scientific">Ridgeia piscesae</name>
    <name type="common">Tubeworm</name>
    <dbReference type="NCBI Taxonomy" id="27915"/>
    <lineage>
        <taxon>Eukaryota</taxon>
        <taxon>Metazoa</taxon>
        <taxon>Spiralia</taxon>
        <taxon>Lophotrochozoa</taxon>
        <taxon>Annelida</taxon>
        <taxon>Polychaeta</taxon>
        <taxon>Sedentaria</taxon>
        <taxon>Canalipalpata</taxon>
        <taxon>Sabellida</taxon>
        <taxon>Siboglinidae</taxon>
        <taxon>Ridgeia</taxon>
    </lineage>
</organism>
<name>A0AAD9NTQ6_RIDPI</name>
<dbReference type="AlphaFoldDB" id="A0AAD9NTQ6"/>
<reference evidence="1" key="1">
    <citation type="journal article" date="2023" name="Mol. Biol. Evol.">
        <title>Third-Generation Sequencing Reveals the Adaptive Role of the Epigenome in Three Deep-Sea Polychaetes.</title>
        <authorList>
            <person name="Perez M."/>
            <person name="Aroh O."/>
            <person name="Sun Y."/>
            <person name="Lan Y."/>
            <person name="Juniper S.K."/>
            <person name="Young C.R."/>
            <person name="Angers B."/>
            <person name="Qian P.Y."/>
        </authorList>
    </citation>
    <scope>NUCLEOTIDE SEQUENCE</scope>
    <source>
        <strain evidence="1">R07B-5</strain>
    </source>
</reference>
<sequence length="114" mass="12901">MNRDNSELAMDVPGDHFIFAACSILLSLHHVNSLLTHLCMNACVKCCSFKCTCNIFLPMLALLRDTFQHNVVVIVCMWSILLVQHTRVVLLLSVFALTNVVHHKFTGCTFIQRL</sequence>
<dbReference type="EMBL" id="JAODUO010000369">
    <property type="protein sequence ID" value="KAK2182050.1"/>
    <property type="molecule type" value="Genomic_DNA"/>
</dbReference>
<accession>A0AAD9NTQ6</accession>
<keyword evidence="2" id="KW-1185">Reference proteome</keyword>
<gene>
    <name evidence="1" type="ORF">NP493_369g04005</name>
</gene>
<comment type="caution">
    <text evidence="1">The sequence shown here is derived from an EMBL/GenBank/DDBJ whole genome shotgun (WGS) entry which is preliminary data.</text>
</comment>
<evidence type="ECO:0000313" key="1">
    <source>
        <dbReference type="EMBL" id="KAK2182050.1"/>
    </source>
</evidence>
<dbReference type="Proteomes" id="UP001209878">
    <property type="component" value="Unassembled WGS sequence"/>
</dbReference>